<evidence type="ECO:0000313" key="3">
    <source>
        <dbReference type="Proteomes" id="UP000664521"/>
    </source>
</evidence>
<dbReference type="AlphaFoldDB" id="A0A8H3G2W9"/>
<dbReference type="PANTHER" id="PTHR33321">
    <property type="match status" value="1"/>
</dbReference>
<sequence>MSTAEPTPSPIPKRPASPKSQGTETQNPLRDENQGYDTSRPHPKPSYPRPKLRLRIEDLSHSGSSTFLSNCNASTALSSAVESVLSTLYLPTRSNSHIPGTRSVTVILEPLGGVAYTTGTQLDDDHKEIHFSLDYINQILEDRKVKEIQGVLVHEMVHCWQWNAKGTCPGGLIEGIADYVRLRAGLDPPHWKRPTKGKDEDASAHRWDAGYEKTGFFLDWLEDEHGEGTVRRINAFLRENEYDEKRFWKALFGENVEGLWKRYFDTWKKEDDTT</sequence>
<name>A0A8H3G2W9_9LECA</name>
<dbReference type="Proteomes" id="UP000664521">
    <property type="component" value="Unassembled WGS sequence"/>
</dbReference>
<dbReference type="EMBL" id="CAJPDS010000070">
    <property type="protein sequence ID" value="CAF9933809.1"/>
    <property type="molecule type" value="Genomic_DNA"/>
</dbReference>
<evidence type="ECO:0000256" key="1">
    <source>
        <dbReference type="SAM" id="MobiDB-lite"/>
    </source>
</evidence>
<dbReference type="Pfam" id="PF04450">
    <property type="entry name" value="BSP"/>
    <property type="match status" value="1"/>
</dbReference>
<evidence type="ECO:0000313" key="2">
    <source>
        <dbReference type="EMBL" id="CAF9933809.1"/>
    </source>
</evidence>
<proteinExistence type="predicted"/>
<gene>
    <name evidence="2" type="ORF">HETSPECPRED_009007</name>
</gene>
<comment type="caution">
    <text evidence="2">The sequence shown here is derived from an EMBL/GenBank/DDBJ whole genome shotgun (WGS) entry which is preliminary data.</text>
</comment>
<feature type="region of interest" description="Disordered" evidence="1">
    <location>
        <begin position="1"/>
        <end position="51"/>
    </location>
</feature>
<accession>A0A8H3G2W9</accession>
<reference evidence="2" key="1">
    <citation type="submission" date="2021-03" db="EMBL/GenBank/DDBJ databases">
        <authorList>
            <person name="Tagirdzhanova G."/>
        </authorList>
    </citation>
    <scope>NUCLEOTIDE SEQUENCE</scope>
</reference>
<dbReference type="PANTHER" id="PTHR33321:SF12">
    <property type="entry name" value="PLANT BASIC SECRETORY PROTEIN (BSP) FAMILY PROTEIN"/>
    <property type="match status" value="1"/>
</dbReference>
<dbReference type="OrthoDB" id="891726at2759"/>
<feature type="compositionally biased region" description="Polar residues" evidence="1">
    <location>
        <begin position="18"/>
        <end position="28"/>
    </location>
</feature>
<evidence type="ECO:0008006" key="4">
    <source>
        <dbReference type="Google" id="ProtNLM"/>
    </source>
</evidence>
<protein>
    <recommendedName>
        <fullName evidence="4">Plant basic secretory protein</fullName>
    </recommendedName>
</protein>
<organism evidence="2 3">
    <name type="scientific">Heterodermia speciosa</name>
    <dbReference type="NCBI Taxonomy" id="116794"/>
    <lineage>
        <taxon>Eukaryota</taxon>
        <taxon>Fungi</taxon>
        <taxon>Dikarya</taxon>
        <taxon>Ascomycota</taxon>
        <taxon>Pezizomycotina</taxon>
        <taxon>Lecanoromycetes</taxon>
        <taxon>OSLEUM clade</taxon>
        <taxon>Lecanoromycetidae</taxon>
        <taxon>Caliciales</taxon>
        <taxon>Physciaceae</taxon>
        <taxon>Heterodermia</taxon>
    </lineage>
</organism>
<keyword evidence="3" id="KW-1185">Reference proteome</keyword>
<dbReference type="InterPro" id="IPR007541">
    <property type="entry name" value="Uncharacterised_BSP"/>
</dbReference>